<dbReference type="InterPro" id="IPR036291">
    <property type="entry name" value="NAD(P)-bd_dom_sf"/>
</dbReference>
<comment type="similarity">
    <text evidence="1 4">Belongs to the D-isomer specific 2-hydroxyacid dehydrogenase family.</text>
</comment>
<dbReference type="SUPFAM" id="SSF52283">
    <property type="entry name" value="Formate/glycerate dehydrogenase catalytic domain-like"/>
    <property type="match status" value="1"/>
</dbReference>
<dbReference type="Proteomes" id="UP000320475">
    <property type="component" value="Unassembled WGS sequence"/>
</dbReference>
<dbReference type="Pfam" id="PF00389">
    <property type="entry name" value="2-Hacid_dh"/>
    <property type="match status" value="1"/>
</dbReference>
<dbReference type="VEuPathDB" id="FungiDB:SeMB42_g04307"/>
<feature type="domain" description="D-isomer specific 2-hydroxyacid dehydrogenase NAD-binding" evidence="6">
    <location>
        <begin position="145"/>
        <end position="322"/>
    </location>
</feature>
<evidence type="ECO:0000256" key="1">
    <source>
        <dbReference type="ARBA" id="ARBA00005854"/>
    </source>
</evidence>
<evidence type="ECO:0008006" key="11">
    <source>
        <dbReference type="Google" id="ProtNLM"/>
    </source>
</evidence>
<evidence type="ECO:0000259" key="5">
    <source>
        <dbReference type="Pfam" id="PF00389"/>
    </source>
</evidence>
<evidence type="ECO:0000256" key="4">
    <source>
        <dbReference type="RuleBase" id="RU003719"/>
    </source>
</evidence>
<dbReference type="CDD" id="cd12168">
    <property type="entry name" value="Mand_dh_like"/>
    <property type="match status" value="1"/>
</dbReference>
<dbReference type="GO" id="GO:0051287">
    <property type="term" value="F:NAD binding"/>
    <property type="evidence" value="ECO:0007669"/>
    <property type="project" value="InterPro"/>
</dbReference>
<dbReference type="SUPFAM" id="SSF51735">
    <property type="entry name" value="NAD(P)-binding Rossmann-fold domains"/>
    <property type="match status" value="1"/>
</dbReference>
<reference evidence="9 10" key="1">
    <citation type="journal article" date="2019" name="Sci. Rep.">
        <title>Comparative genomics of chytrid fungi reveal insights into the obligate biotrophic and pathogenic lifestyle of Synchytrium endobioticum.</title>
        <authorList>
            <person name="van de Vossenberg B.T.L.H."/>
            <person name="Warris S."/>
            <person name="Nguyen H.D.T."/>
            <person name="van Gent-Pelzer M.P.E."/>
            <person name="Joly D.L."/>
            <person name="van de Geest H.C."/>
            <person name="Bonants P.J.M."/>
            <person name="Smith D.S."/>
            <person name="Levesque C.A."/>
            <person name="van der Lee T.A.J."/>
        </authorList>
    </citation>
    <scope>NUCLEOTIDE SEQUENCE [LARGE SCALE GENOMIC DNA]</scope>
    <source>
        <strain evidence="8 10">LEV6574</strain>
        <strain evidence="7 9">MB42</strain>
    </source>
</reference>
<dbReference type="InterPro" id="IPR006139">
    <property type="entry name" value="D-isomer_2_OHA_DH_cat_dom"/>
</dbReference>
<dbReference type="GO" id="GO:0016618">
    <property type="term" value="F:hydroxypyruvate reductase [NAD(P)H] activity"/>
    <property type="evidence" value="ECO:0007669"/>
    <property type="project" value="TreeGrafter"/>
</dbReference>
<dbReference type="EMBL" id="QEAM01000143">
    <property type="protein sequence ID" value="TPX45355.1"/>
    <property type="molecule type" value="Genomic_DNA"/>
</dbReference>
<proteinExistence type="inferred from homology"/>
<dbReference type="Pfam" id="PF02826">
    <property type="entry name" value="2-Hacid_dh_C"/>
    <property type="match status" value="1"/>
</dbReference>
<keyword evidence="2 4" id="KW-0560">Oxidoreductase</keyword>
<dbReference type="Gene3D" id="3.40.50.720">
    <property type="entry name" value="NAD(P)-binding Rossmann-like Domain"/>
    <property type="match status" value="2"/>
</dbReference>
<dbReference type="InterPro" id="IPR006140">
    <property type="entry name" value="D-isomer_DH_NAD-bd"/>
</dbReference>
<dbReference type="PANTHER" id="PTHR10996">
    <property type="entry name" value="2-HYDROXYACID DEHYDROGENASE-RELATED"/>
    <property type="match status" value="1"/>
</dbReference>
<dbReference type="FunFam" id="3.40.50.720:FF:000203">
    <property type="entry name" value="D-3-phosphoglycerate dehydrogenase (SerA)"/>
    <property type="match status" value="1"/>
</dbReference>
<evidence type="ECO:0000313" key="8">
    <source>
        <dbReference type="EMBL" id="TPX45355.1"/>
    </source>
</evidence>
<evidence type="ECO:0000313" key="7">
    <source>
        <dbReference type="EMBL" id="TPX44504.1"/>
    </source>
</evidence>
<keyword evidence="3" id="KW-0520">NAD</keyword>
<evidence type="ECO:0000256" key="2">
    <source>
        <dbReference type="ARBA" id="ARBA00023002"/>
    </source>
</evidence>
<keyword evidence="9" id="KW-1185">Reference proteome</keyword>
<name>A0A507D226_9FUNG</name>
<dbReference type="Proteomes" id="UP000317494">
    <property type="component" value="Unassembled WGS sequence"/>
</dbReference>
<dbReference type="InterPro" id="IPR050223">
    <property type="entry name" value="D-isomer_2-hydroxyacid_DH"/>
</dbReference>
<evidence type="ECO:0000313" key="9">
    <source>
        <dbReference type="Proteomes" id="UP000317494"/>
    </source>
</evidence>
<feature type="domain" description="D-isomer specific 2-hydroxyacid dehydrogenase catalytic" evidence="5">
    <location>
        <begin position="38"/>
        <end position="354"/>
    </location>
</feature>
<evidence type="ECO:0000256" key="3">
    <source>
        <dbReference type="ARBA" id="ARBA00023027"/>
    </source>
</evidence>
<dbReference type="AlphaFoldDB" id="A0A507D226"/>
<dbReference type="GO" id="GO:0030267">
    <property type="term" value="F:glyoxylate reductase (NADPH) activity"/>
    <property type="evidence" value="ECO:0007669"/>
    <property type="project" value="TreeGrafter"/>
</dbReference>
<evidence type="ECO:0000313" key="10">
    <source>
        <dbReference type="Proteomes" id="UP000320475"/>
    </source>
</evidence>
<dbReference type="GO" id="GO:0005829">
    <property type="term" value="C:cytosol"/>
    <property type="evidence" value="ECO:0007669"/>
    <property type="project" value="TreeGrafter"/>
</dbReference>
<dbReference type="EMBL" id="QEAN01000171">
    <property type="protein sequence ID" value="TPX44504.1"/>
    <property type="molecule type" value="Genomic_DNA"/>
</dbReference>
<dbReference type="OrthoDB" id="418179at2759"/>
<gene>
    <name evidence="8" type="ORF">SeLEV6574_g03913</name>
    <name evidence="7" type="ORF">SeMB42_g04307</name>
</gene>
<accession>A0A507D226</accession>
<organism evidence="8 10">
    <name type="scientific">Synchytrium endobioticum</name>
    <dbReference type="NCBI Taxonomy" id="286115"/>
    <lineage>
        <taxon>Eukaryota</taxon>
        <taxon>Fungi</taxon>
        <taxon>Fungi incertae sedis</taxon>
        <taxon>Chytridiomycota</taxon>
        <taxon>Chytridiomycota incertae sedis</taxon>
        <taxon>Chytridiomycetes</taxon>
        <taxon>Synchytriales</taxon>
        <taxon>Synchytriaceae</taxon>
        <taxon>Synchytrium</taxon>
    </lineage>
</organism>
<comment type="caution">
    <text evidence="8">The sequence shown here is derived from an EMBL/GenBank/DDBJ whole genome shotgun (WGS) entry which is preliminary data.</text>
</comment>
<dbReference type="STRING" id="286115.A0A507D226"/>
<dbReference type="PANTHER" id="PTHR10996:SF257">
    <property type="entry name" value="GLYOXYLATE REDUCTASE 1"/>
    <property type="match status" value="1"/>
</dbReference>
<evidence type="ECO:0000259" key="6">
    <source>
        <dbReference type="Pfam" id="PF02826"/>
    </source>
</evidence>
<protein>
    <recommendedName>
        <fullName evidence="11">D-isomer specific 2-hydroxyacid dehydrogenase NAD-binding domain-containing protein</fullName>
    </recommendedName>
</protein>
<sequence length="362" mass="40087">MPIGDSSAATGPRIRHQVEATMSRTSTKVLMLSNFVYSKKAQPRLAETCDLIVADEDDRDQFMASCKAGKYDGALVMIKTYSGSARVAGPKGADPEWLDALPKSIRCIVQVSAGYDDCDVPEMTKRGIWLCNSTIATGTADICMFLILAVFRNTFAGQRQVIAGGFREHMTFEEFGNDPRGHTLGILGFGHIGRDVATRARAFGMKIIYNKRTRLSVEEEEKLHITYATFEELIQTSDCISVHIPLSKESRHLLSQREFDLMKPRVRIVNTARGAVIDEEALMAALKSGKVFAAGLDVFEYEPHIPEFLRNHPRVTALPHIGGGSWETLEECEMQAADNCDAFVKTSKPLTPVNQPNPAKWC</sequence>